<sequence>MRLTREGIHTLIRSVSFPSPTYVGLTFHPPKGAQRPRWHTGPGSSSDTICNSPDLPLARYCPLCGFHAPPHSFVFDKSMDDSQSPQDHLSKGLLLGRGINTLIRSVSFPSPTNVGLTLPLTLVWLGHA</sequence>
<organism evidence="1 2">
    <name type="scientific">Stylosanthes scabra</name>
    <dbReference type="NCBI Taxonomy" id="79078"/>
    <lineage>
        <taxon>Eukaryota</taxon>
        <taxon>Viridiplantae</taxon>
        <taxon>Streptophyta</taxon>
        <taxon>Embryophyta</taxon>
        <taxon>Tracheophyta</taxon>
        <taxon>Spermatophyta</taxon>
        <taxon>Magnoliopsida</taxon>
        <taxon>eudicotyledons</taxon>
        <taxon>Gunneridae</taxon>
        <taxon>Pentapetalae</taxon>
        <taxon>rosids</taxon>
        <taxon>fabids</taxon>
        <taxon>Fabales</taxon>
        <taxon>Fabaceae</taxon>
        <taxon>Papilionoideae</taxon>
        <taxon>50 kb inversion clade</taxon>
        <taxon>dalbergioids sensu lato</taxon>
        <taxon>Dalbergieae</taxon>
        <taxon>Pterocarpus clade</taxon>
        <taxon>Stylosanthes</taxon>
    </lineage>
</organism>
<accession>A0ABU6VPB6</accession>
<dbReference type="EMBL" id="JASCZI010151917">
    <property type="protein sequence ID" value="MED6174884.1"/>
    <property type="molecule type" value="Genomic_DNA"/>
</dbReference>
<dbReference type="Proteomes" id="UP001341840">
    <property type="component" value="Unassembled WGS sequence"/>
</dbReference>
<reference evidence="1 2" key="1">
    <citation type="journal article" date="2023" name="Plants (Basel)">
        <title>Bridging the Gap: Combining Genomics and Transcriptomics Approaches to Understand Stylosanthes scabra, an Orphan Legume from the Brazilian Caatinga.</title>
        <authorList>
            <person name="Ferreira-Neto J.R.C."/>
            <person name="da Silva M.D."/>
            <person name="Binneck E."/>
            <person name="de Melo N.F."/>
            <person name="da Silva R.H."/>
            <person name="de Melo A.L.T.M."/>
            <person name="Pandolfi V."/>
            <person name="Bustamante F.O."/>
            <person name="Brasileiro-Vidal A.C."/>
            <person name="Benko-Iseppon A.M."/>
        </authorList>
    </citation>
    <scope>NUCLEOTIDE SEQUENCE [LARGE SCALE GENOMIC DNA]</scope>
    <source>
        <tissue evidence="1">Leaves</tissue>
    </source>
</reference>
<name>A0ABU6VPB6_9FABA</name>
<comment type="caution">
    <text evidence="1">The sequence shown here is derived from an EMBL/GenBank/DDBJ whole genome shotgun (WGS) entry which is preliminary data.</text>
</comment>
<keyword evidence="2" id="KW-1185">Reference proteome</keyword>
<evidence type="ECO:0000313" key="1">
    <source>
        <dbReference type="EMBL" id="MED6174884.1"/>
    </source>
</evidence>
<gene>
    <name evidence="1" type="ORF">PIB30_073185</name>
</gene>
<proteinExistence type="predicted"/>
<evidence type="ECO:0000313" key="2">
    <source>
        <dbReference type="Proteomes" id="UP001341840"/>
    </source>
</evidence>
<protein>
    <submittedName>
        <fullName evidence="1">Uncharacterized protein</fullName>
    </submittedName>
</protein>